<protein>
    <submittedName>
        <fullName evidence="5">Tetratricopeptide repeat protein</fullName>
    </submittedName>
</protein>
<comment type="caution">
    <text evidence="5">The sequence shown here is derived from an EMBL/GenBank/DDBJ whole genome shotgun (WGS) entry which is preliminary data.</text>
</comment>
<dbReference type="InterPro" id="IPR019734">
    <property type="entry name" value="TPR_rpt"/>
</dbReference>
<dbReference type="PROSITE" id="PS50293">
    <property type="entry name" value="TPR_REGION"/>
    <property type="match status" value="1"/>
</dbReference>
<keyword evidence="1" id="KW-0677">Repeat</keyword>
<dbReference type="InterPro" id="IPR011990">
    <property type="entry name" value="TPR-like_helical_dom_sf"/>
</dbReference>
<dbReference type="PROSITE" id="PS50005">
    <property type="entry name" value="TPR"/>
    <property type="match status" value="1"/>
</dbReference>
<gene>
    <name evidence="5" type="ORF">FLO80_09795</name>
</gene>
<dbReference type="AlphaFoldDB" id="A0A5A9ZG85"/>
<dbReference type="Pfam" id="PF13432">
    <property type="entry name" value="TPR_16"/>
    <property type="match status" value="1"/>
</dbReference>
<organism evidence="5 6">
    <name type="scientific">Aquicoccus porphyridii</name>
    <dbReference type="NCBI Taxonomy" id="1852029"/>
    <lineage>
        <taxon>Bacteria</taxon>
        <taxon>Pseudomonadati</taxon>
        <taxon>Pseudomonadota</taxon>
        <taxon>Alphaproteobacteria</taxon>
        <taxon>Rhodobacterales</taxon>
        <taxon>Paracoccaceae</taxon>
        <taxon>Aquicoccus</taxon>
    </lineage>
</organism>
<sequence>MSTSTMKHQEKAFSPLMAGETESDTLNGVPQASDSHRLVLHPGARQLLVLISATGTKPGRFNLWKYADILPCHKLYLRAPTNDWYQQGVPGLGADFKETAENIRRLAAGCRAEKIYTCGSSMGGYGAILFGLELDASVLAFSPEIVLKLPFSRSYKMMPEGVQMTAPDLRQKLAAAQSPVVIYTGEMDPVDLYCAATVRNLPSVQIVTFRDDEHTVMRTLFQTDRLETTLREFVEDKPLPTIMEKGSALDIAGYPRSFYRGWQYFLKKEDDLAIKELRKAIAAYPISARANFFMAKLMLRNSNPEKAREHAAMAVAMTPNFVEHRVFFAHCLRMTGALEGAMYNHMKILETWPDTPQSHFDLGQIYFQKGQIEKARLQFSEAVRLEPSNPAYVKKLEKLNKLYLSMPR</sequence>
<evidence type="ECO:0000256" key="2">
    <source>
        <dbReference type="ARBA" id="ARBA00022803"/>
    </source>
</evidence>
<reference evidence="5 6" key="1">
    <citation type="submission" date="2019-07" db="EMBL/GenBank/DDBJ databases">
        <title>Aquicoccus porphyridii gen. nov., sp. nov., isolated from a small marine red alga, Porphyridium marinum.</title>
        <authorList>
            <person name="Liu L."/>
        </authorList>
    </citation>
    <scope>NUCLEOTIDE SEQUENCE [LARGE SCALE GENOMIC DNA]</scope>
    <source>
        <strain evidence="5 6">L1 8-17</strain>
    </source>
</reference>
<proteinExistence type="predicted"/>
<keyword evidence="2 3" id="KW-0802">TPR repeat</keyword>
<name>A0A5A9ZG85_9RHOB</name>
<dbReference type="InterPro" id="IPR029058">
    <property type="entry name" value="AB_hydrolase_fold"/>
</dbReference>
<evidence type="ECO:0000256" key="4">
    <source>
        <dbReference type="SAM" id="MobiDB-lite"/>
    </source>
</evidence>
<feature type="repeat" description="TPR" evidence="3">
    <location>
        <begin position="356"/>
        <end position="389"/>
    </location>
</feature>
<evidence type="ECO:0000313" key="6">
    <source>
        <dbReference type="Proteomes" id="UP000325291"/>
    </source>
</evidence>
<evidence type="ECO:0000256" key="3">
    <source>
        <dbReference type="PROSITE-ProRule" id="PRU00339"/>
    </source>
</evidence>
<dbReference type="Pfam" id="PF07719">
    <property type="entry name" value="TPR_2"/>
    <property type="match status" value="1"/>
</dbReference>
<dbReference type="SUPFAM" id="SSF48452">
    <property type="entry name" value="TPR-like"/>
    <property type="match status" value="1"/>
</dbReference>
<dbReference type="EMBL" id="VINQ01000006">
    <property type="protein sequence ID" value="KAA0916019.1"/>
    <property type="molecule type" value="Genomic_DNA"/>
</dbReference>
<dbReference type="Gene3D" id="1.25.40.10">
    <property type="entry name" value="Tetratricopeptide repeat domain"/>
    <property type="match status" value="1"/>
</dbReference>
<dbReference type="SUPFAM" id="SSF53474">
    <property type="entry name" value="alpha/beta-Hydrolases"/>
    <property type="match status" value="1"/>
</dbReference>
<accession>A0A5A9ZG85</accession>
<keyword evidence="6" id="KW-1185">Reference proteome</keyword>
<feature type="region of interest" description="Disordered" evidence="4">
    <location>
        <begin position="1"/>
        <end position="29"/>
    </location>
</feature>
<evidence type="ECO:0000256" key="1">
    <source>
        <dbReference type="ARBA" id="ARBA00022737"/>
    </source>
</evidence>
<dbReference type="InterPro" id="IPR013105">
    <property type="entry name" value="TPR_2"/>
</dbReference>
<dbReference type="SMART" id="SM00028">
    <property type="entry name" value="TPR"/>
    <property type="match status" value="3"/>
</dbReference>
<dbReference type="Gene3D" id="3.40.50.1820">
    <property type="entry name" value="alpha/beta hydrolase"/>
    <property type="match status" value="1"/>
</dbReference>
<evidence type="ECO:0000313" key="5">
    <source>
        <dbReference type="EMBL" id="KAA0916019.1"/>
    </source>
</evidence>
<dbReference type="Proteomes" id="UP000325291">
    <property type="component" value="Unassembled WGS sequence"/>
</dbReference>